<evidence type="ECO:0000256" key="2">
    <source>
        <dbReference type="ARBA" id="ARBA00022559"/>
    </source>
</evidence>
<dbReference type="PROSITE" id="PS51355">
    <property type="entry name" value="GLUTATHIONE_PEROXID_3"/>
    <property type="match status" value="1"/>
</dbReference>
<feature type="active site" evidence="4">
    <location>
        <position position="38"/>
    </location>
</feature>
<dbReference type="EMBL" id="SMTK01000004">
    <property type="protein sequence ID" value="TDK24796.1"/>
    <property type="molecule type" value="Genomic_DNA"/>
</dbReference>
<dbReference type="GO" id="GO:0004601">
    <property type="term" value="F:peroxidase activity"/>
    <property type="evidence" value="ECO:0007669"/>
    <property type="project" value="UniProtKB-KW"/>
</dbReference>
<dbReference type="GO" id="GO:0034599">
    <property type="term" value="P:cellular response to oxidative stress"/>
    <property type="evidence" value="ECO:0007669"/>
    <property type="project" value="TreeGrafter"/>
</dbReference>
<comment type="caution">
    <text evidence="6">The sequence shown here is derived from an EMBL/GenBank/DDBJ whole genome shotgun (WGS) entry which is preliminary data.</text>
</comment>
<dbReference type="InterPro" id="IPR000889">
    <property type="entry name" value="Glutathione_peroxidase"/>
</dbReference>
<reference evidence="6 7" key="1">
    <citation type="submission" date="2019-03" db="EMBL/GenBank/DDBJ databases">
        <title>Arthrobacter sp. nov., an bacterium isolated from biocrust in Mu Us Desert.</title>
        <authorList>
            <person name="Lixiong L."/>
        </authorList>
    </citation>
    <scope>NUCLEOTIDE SEQUENCE [LARGE SCALE GENOMIC DNA]</scope>
    <source>
        <strain evidence="6 7">SLN-3</strain>
    </source>
</reference>
<evidence type="ECO:0000256" key="1">
    <source>
        <dbReference type="ARBA" id="ARBA00006926"/>
    </source>
</evidence>
<evidence type="ECO:0000256" key="3">
    <source>
        <dbReference type="ARBA" id="ARBA00023002"/>
    </source>
</evidence>
<evidence type="ECO:0000256" key="4">
    <source>
        <dbReference type="PIRSR" id="PIRSR000303-1"/>
    </source>
</evidence>
<dbReference type="Pfam" id="PF00255">
    <property type="entry name" value="GSHPx"/>
    <property type="match status" value="1"/>
</dbReference>
<protein>
    <recommendedName>
        <fullName evidence="5">Glutathione peroxidase</fullName>
    </recommendedName>
</protein>
<proteinExistence type="inferred from homology"/>
<dbReference type="PRINTS" id="PR01011">
    <property type="entry name" value="GLUTPROXDASE"/>
</dbReference>
<dbReference type="InterPro" id="IPR029759">
    <property type="entry name" value="GPX_AS"/>
</dbReference>
<dbReference type="PANTHER" id="PTHR11592:SF40">
    <property type="entry name" value="THIOREDOXIN_GLUTATHIONE PEROXIDASE BTUE"/>
    <property type="match status" value="1"/>
</dbReference>
<comment type="similarity">
    <text evidence="1 5">Belongs to the glutathione peroxidase family.</text>
</comment>
<dbReference type="InterPro" id="IPR036249">
    <property type="entry name" value="Thioredoxin-like_sf"/>
</dbReference>
<evidence type="ECO:0000313" key="7">
    <source>
        <dbReference type="Proteomes" id="UP000295411"/>
    </source>
</evidence>
<dbReference type="PANTHER" id="PTHR11592">
    <property type="entry name" value="GLUTATHIONE PEROXIDASE"/>
    <property type="match status" value="1"/>
</dbReference>
<dbReference type="RefSeq" id="WP_133404461.1">
    <property type="nucleotide sequence ID" value="NZ_SMTK01000004.1"/>
</dbReference>
<evidence type="ECO:0000256" key="5">
    <source>
        <dbReference type="RuleBase" id="RU000499"/>
    </source>
</evidence>
<dbReference type="OrthoDB" id="9785502at2"/>
<keyword evidence="3 5" id="KW-0560">Oxidoreductase</keyword>
<evidence type="ECO:0000313" key="6">
    <source>
        <dbReference type="EMBL" id="TDK24796.1"/>
    </source>
</evidence>
<accession>A0A4R5TUQ3</accession>
<keyword evidence="2 5" id="KW-0575">Peroxidase</keyword>
<keyword evidence="7" id="KW-1185">Reference proteome</keyword>
<dbReference type="FunFam" id="3.40.30.10:FF:000010">
    <property type="entry name" value="Glutathione peroxidase"/>
    <property type="match status" value="1"/>
</dbReference>
<dbReference type="Proteomes" id="UP000295411">
    <property type="component" value="Unassembled WGS sequence"/>
</dbReference>
<gene>
    <name evidence="6" type="ORF">E2F48_13420</name>
</gene>
<name>A0A4R5TUQ3_9MICC</name>
<dbReference type="Gene3D" id="3.40.30.10">
    <property type="entry name" value="Glutaredoxin"/>
    <property type="match status" value="1"/>
</dbReference>
<sequence length="171" mass="19025">MPTSDLYDIELAMNDGTTRSFGDYRGSIVLVVNVASNCGFTPQYEGLERLYRKYEADGFVVLGVPCNQFMNQEPGTDEDIRAFCSMNFGVTFPLTRKADVRGKNQHPLYARLTQYKGAGLSKSVLPGLVRWNFEKFLINREGIIIDRFAPTVEPDAPEIAAAIESCRKAAA</sequence>
<organism evidence="6 7">
    <name type="scientific">Arthrobacter crusticola</name>
    <dbReference type="NCBI Taxonomy" id="2547960"/>
    <lineage>
        <taxon>Bacteria</taxon>
        <taxon>Bacillati</taxon>
        <taxon>Actinomycetota</taxon>
        <taxon>Actinomycetes</taxon>
        <taxon>Micrococcales</taxon>
        <taxon>Micrococcaceae</taxon>
        <taxon>Arthrobacter</taxon>
    </lineage>
</organism>
<dbReference type="PIRSF" id="PIRSF000303">
    <property type="entry name" value="Glutathion_perox"/>
    <property type="match status" value="1"/>
</dbReference>
<dbReference type="PROSITE" id="PS00460">
    <property type="entry name" value="GLUTATHIONE_PEROXID_1"/>
    <property type="match status" value="1"/>
</dbReference>
<dbReference type="SUPFAM" id="SSF52833">
    <property type="entry name" value="Thioredoxin-like"/>
    <property type="match status" value="1"/>
</dbReference>
<dbReference type="CDD" id="cd00340">
    <property type="entry name" value="GSH_Peroxidase"/>
    <property type="match status" value="1"/>
</dbReference>
<dbReference type="AlphaFoldDB" id="A0A4R5TUQ3"/>